<dbReference type="Proteomes" id="UP000254777">
    <property type="component" value="Unassembled WGS sequence"/>
</dbReference>
<organism evidence="10 11">
    <name type="scientific">Peptoniphilus indolicus</name>
    <dbReference type="NCBI Taxonomy" id="33030"/>
    <lineage>
        <taxon>Bacteria</taxon>
        <taxon>Bacillati</taxon>
        <taxon>Bacillota</taxon>
        <taxon>Tissierellia</taxon>
        <taxon>Tissierellales</taxon>
        <taxon>Peptoniphilaceae</taxon>
        <taxon>Peptoniphilus</taxon>
    </lineage>
</organism>
<evidence type="ECO:0000256" key="8">
    <source>
        <dbReference type="ARBA" id="ARBA00048594"/>
    </source>
</evidence>
<dbReference type="PROSITE" id="PS00856">
    <property type="entry name" value="GUANYLATE_KINASE_1"/>
    <property type="match status" value="1"/>
</dbReference>
<protein>
    <recommendedName>
        <fullName evidence="4">Guanylate kinase</fullName>
        <ecNumber evidence="3">2.7.4.8</ecNumber>
    </recommendedName>
    <alternativeName>
        <fullName evidence="7">GMP kinase</fullName>
    </alternativeName>
</protein>
<gene>
    <name evidence="10" type="primary">gmk_1</name>
    <name evidence="10" type="ORF">NCTC11088_01023</name>
</gene>
<evidence type="ECO:0000256" key="7">
    <source>
        <dbReference type="ARBA" id="ARBA00030128"/>
    </source>
</evidence>
<name>A0A379DCF4_9FIRM</name>
<evidence type="ECO:0000256" key="6">
    <source>
        <dbReference type="ARBA" id="ARBA00022777"/>
    </source>
</evidence>
<dbReference type="InterPro" id="IPR020590">
    <property type="entry name" value="Guanylate_kinase_CS"/>
</dbReference>
<dbReference type="PANTHER" id="PTHR23117:SF13">
    <property type="entry name" value="GUANYLATE KINASE"/>
    <property type="match status" value="1"/>
</dbReference>
<keyword evidence="5 10" id="KW-0808">Transferase</keyword>
<dbReference type="InterPro" id="IPR008145">
    <property type="entry name" value="GK/Ca_channel_bsu"/>
</dbReference>
<dbReference type="EMBL" id="UGTH01000001">
    <property type="protein sequence ID" value="SUB75235.1"/>
    <property type="molecule type" value="Genomic_DNA"/>
</dbReference>
<dbReference type="RefSeq" id="WP_004820304.1">
    <property type="nucleotide sequence ID" value="NZ_UGTH01000001.1"/>
</dbReference>
<evidence type="ECO:0000256" key="3">
    <source>
        <dbReference type="ARBA" id="ARBA00012961"/>
    </source>
</evidence>
<dbReference type="EC" id="2.7.4.8" evidence="3"/>
<comment type="function">
    <text evidence="1">Essential for recycling GMP and indirectly, cGMP.</text>
</comment>
<dbReference type="Pfam" id="PF00625">
    <property type="entry name" value="Guanylate_kin"/>
    <property type="match status" value="1"/>
</dbReference>
<dbReference type="InterPro" id="IPR008144">
    <property type="entry name" value="Guanylate_kin-like_dom"/>
</dbReference>
<dbReference type="SMART" id="SM00072">
    <property type="entry name" value="GuKc"/>
    <property type="match status" value="1"/>
</dbReference>
<sequence length="176" mass="19905">MIYILTGPSGSGKTTQANILSKRDDFKRIITCTTRPMRDGEVNGIDYFFKTKDEFNSMLEQNALLAVTEYSGNLYGVPKQSLQKYVNSKEEHIVIVLDVNGVRELKEMGAYCICLTLDAPTLKERMLERGDDITDVMSRLNDGLGLISYCDFFVDSRRPIEFNSNAISEFIKSTCK</sequence>
<evidence type="ECO:0000256" key="1">
    <source>
        <dbReference type="ARBA" id="ARBA00003531"/>
    </source>
</evidence>
<dbReference type="PROSITE" id="PS50052">
    <property type="entry name" value="GUANYLATE_KINASE_2"/>
    <property type="match status" value="1"/>
</dbReference>
<comment type="similarity">
    <text evidence="2">Belongs to the guanylate kinase family.</text>
</comment>
<keyword evidence="6 10" id="KW-0418">Kinase</keyword>
<dbReference type="GO" id="GO:0004385">
    <property type="term" value="F:GMP kinase activity"/>
    <property type="evidence" value="ECO:0007669"/>
    <property type="project" value="UniProtKB-EC"/>
</dbReference>
<dbReference type="GO" id="GO:0005829">
    <property type="term" value="C:cytosol"/>
    <property type="evidence" value="ECO:0007669"/>
    <property type="project" value="TreeGrafter"/>
</dbReference>
<evidence type="ECO:0000256" key="4">
    <source>
        <dbReference type="ARBA" id="ARBA00016296"/>
    </source>
</evidence>
<reference evidence="10 11" key="1">
    <citation type="submission" date="2018-06" db="EMBL/GenBank/DDBJ databases">
        <authorList>
            <consortium name="Pathogen Informatics"/>
            <person name="Doyle S."/>
        </authorList>
    </citation>
    <scope>NUCLEOTIDE SEQUENCE [LARGE SCALE GENOMIC DNA]</scope>
    <source>
        <strain evidence="10 11">NCTC11088</strain>
    </source>
</reference>
<evidence type="ECO:0000313" key="11">
    <source>
        <dbReference type="Proteomes" id="UP000254777"/>
    </source>
</evidence>
<proteinExistence type="inferred from homology"/>
<dbReference type="CDD" id="cd00071">
    <property type="entry name" value="GMPK"/>
    <property type="match status" value="1"/>
</dbReference>
<dbReference type="InterPro" id="IPR027417">
    <property type="entry name" value="P-loop_NTPase"/>
</dbReference>
<evidence type="ECO:0000259" key="9">
    <source>
        <dbReference type="PROSITE" id="PS50052"/>
    </source>
</evidence>
<evidence type="ECO:0000256" key="5">
    <source>
        <dbReference type="ARBA" id="ARBA00022679"/>
    </source>
</evidence>
<dbReference type="SUPFAM" id="SSF52540">
    <property type="entry name" value="P-loop containing nucleoside triphosphate hydrolases"/>
    <property type="match status" value="1"/>
</dbReference>
<evidence type="ECO:0000313" key="10">
    <source>
        <dbReference type="EMBL" id="SUB75235.1"/>
    </source>
</evidence>
<dbReference type="AlphaFoldDB" id="A0A379DCF4"/>
<dbReference type="Gene3D" id="3.40.50.300">
    <property type="entry name" value="P-loop containing nucleotide triphosphate hydrolases"/>
    <property type="match status" value="1"/>
</dbReference>
<feature type="domain" description="Guanylate kinase-like" evidence="9">
    <location>
        <begin position="1"/>
        <end position="172"/>
    </location>
</feature>
<accession>A0A379DCF4</accession>
<comment type="catalytic activity">
    <reaction evidence="8">
        <text>GMP + ATP = GDP + ADP</text>
        <dbReference type="Rhea" id="RHEA:20780"/>
        <dbReference type="ChEBI" id="CHEBI:30616"/>
        <dbReference type="ChEBI" id="CHEBI:58115"/>
        <dbReference type="ChEBI" id="CHEBI:58189"/>
        <dbReference type="ChEBI" id="CHEBI:456216"/>
        <dbReference type="EC" id="2.7.4.8"/>
    </reaction>
</comment>
<evidence type="ECO:0000256" key="2">
    <source>
        <dbReference type="ARBA" id="ARBA00005790"/>
    </source>
</evidence>
<dbReference type="FunFam" id="3.30.63.10:FF:000002">
    <property type="entry name" value="Guanylate kinase 1"/>
    <property type="match status" value="1"/>
</dbReference>
<dbReference type="PANTHER" id="PTHR23117">
    <property type="entry name" value="GUANYLATE KINASE-RELATED"/>
    <property type="match status" value="1"/>
</dbReference>